<dbReference type="EMBL" id="JAMDNP010000006">
    <property type="protein sequence ID" value="MCY9759983.1"/>
    <property type="molecule type" value="Genomic_DNA"/>
</dbReference>
<comment type="caution">
    <text evidence="3">The sequence shown here is derived from an EMBL/GenBank/DDBJ whole genome shotgun (WGS) entry which is preliminary data.</text>
</comment>
<dbReference type="Proteomes" id="UP001527181">
    <property type="component" value="Unassembled WGS sequence"/>
</dbReference>
<reference evidence="3 4" key="1">
    <citation type="submission" date="2022-05" db="EMBL/GenBank/DDBJ databases">
        <title>Genome Sequencing of Bee-Associated Microbes.</title>
        <authorList>
            <person name="Dunlap C."/>
        </authorList>
    </citation>
    <scope>NUCLEOTIDE SEQUENCE [LARGE SCALE GENOMIC DNA]</scope>
    <source>
        <strain evidence="3 4">NRRL B-04010</strain>
    </source>
</reference>
<keyword evidence="1" id="KW-0812">Transmembrane</keyword>
<organism evidence="3 4">
    <name type="scientific">Paenibacillus alvei</name>
    <name type="common">Bacillus alvei</name>
    <dbReference type="NCBI Taxonomy" id="44250"/>
    <lineage>
        <taxon>Bacteria</taxon>
        <taxon>Bacillati</taxon>
        <taxon>Bacillota</taxon>
        <taxon>Bacilli</taxon>
        <taxon>Bacillales</taxon>
        <taxon>Paenibacillaceae</taxon>
        <taxon>Paenibacillus</taxon>
    </lineage>
</organism>
<accession>A0ABT4GTF7</accession>
<dbReference type="RefSeq" id="WP_262866581.1">
    <property type="nucleotide sequence ID" value="NZ_JAMDLX010000150.1"/>
</dbReference>
<feature type="transmembrane region" description="Helical" evidence="1">
    <location>
        <begin position="56"/>
        <end position="75"/>
    </location>
</feature>
<dbReference type="GeneID" id="94489440"/>
<name>A0ABT4GTF7_PAEAL</name>
<keyword evidence="1" id="KW-1133">Transmembrane helix</keyword>
<protein>
    <submittedName>
        <fullName evidence="3">DUF4179 domain-containing protein</fullName>
    </submittedName>
</protein>
<evidence type="ECO:0000313" key="3">
    <source>
        <dbReference type="EMBL" id="MCY9759983.1"/>
    </source>
</evidence>
<evidence type="ECO:0000256" key="1">
    <source>
        <dbReference type="SAM" id="Phobius"/>
    </source>
</evidence>
<dbReference type="Pfam" id="PF18705">
    <property type="entry name" value="DUF5643"/>
    <property type="match status" value="1"/>
</dbReference>
<proteinExistence type="predicted"/>
<keyword evidence="4" id="KW-1185">Reference proteome</keyword>
<sequence>MLKLDRGTPLKKDLQHSLDELPVPSSLLQFAKEVPSMVEDVRHAGVAATRRKRRRFIYKAAAIGAILAVTSLSAIQVSPSFAELVKNIPGFSLAKSVMEQLFDHGSDNAKSHGYEPFKPVVQQFDDMKISISDLYLTGDRLTFRSMITSDNIKQNVITRKDGMKFLDRTANLYNVKAVDFEVLKSVSGGIYIDAKTKEPFLMSTATSELKPDQFQQFLSTNPRELRFEVNVNEYKDGSFRKKASYKLSIPFDSSKLLKDKIIPLHKLINISGDPDLKDIILGDVTITPTNTYLNVSLDKKSNYYLRFIGNRQDSYLEDDKGRKYPLFSDDTIGAYQIEPVGEDGNRLSFYSSPYFEDAERLTLHIKEVSLTEKVPGEAFTFTPGEQLPKTVTYKGKKLTITDAYYDDVYLMLKIKKDASDPDRTGIRFAVSPSVSAPGLDRNGGIDVGEVRVIHNQKDYYQARIHAPKLESYKIEMSRESSPVTINSDIEIDLK</sequence>
<evidence type="ECO:0000259" key="2">
    <source>
        <dbReference type="Pfam" id="PF18705"/>
    </source>
</evidence>
<evidence type="ECO:0000313" key="4">
    <source>
        <dbReference type="Proteomes" id="UP001527181"/>
    </source>
</evidence>
<gene>
    <name evidence="3" type="ORF">M5X12_05250</name>
</gene>
<dbReference type="InterPro" id="IPR040680">
    <property type="entry name" value="DUF5643"/>
</dbReference>
<feature type="domain" description="DUF5643" evidence="2">
    <location>
        <begin position="260"/>
        <end position="371"/>
    </location>
</feature>
<keyword evidence="1" id="KW-0472">Membrane</keyword>